<dbReference type="Proteomes" id="UP000000249">
    <property type="component" value="Chromosome 1"/>
</dbReference>
<evidence type="ECO:0000256" key="1">
    <source>
        <dbReference type="ARBA" id="ARBA00001933"/>
    </source>
</evidence>
<evidence type="ECO:0000256" key="12">
    <source>
        <dbReference type="ARBA" id="ARBA00025802"/>
    </source>
</evidence>
<evidence type="ECO:0000256" key="16">
    <source>
        <dbReference type="PIRSR" id="PIRSR038941-1"/>
    </source>
</evidence>
<evidence type="ECO:0000256" key="4">
    <source>
        <dbReference type="ARBA" id="ARBA00012259"/>
    </source>
</evidence>
<evidence type="ECO:0000256" key="14">
    <source>
        <dbReference type="ARBA" id="ARBA00047389"/>
    </source>
</evidence>
<dbReference type="FunFam" id="2.40.37.10:FF:000016">
    <property type="entry name" value="Carboxynorspermidine/carboxyspermidine decarboxylase"/>
    <property type="match status" value="1"/>
</dbReference>
<evidence type="ECO:0000256" key="11">
    <source>
        <dbReference type="ARBA" id="ARBA00023239"/>
    </source>
</evidence>
<dbReference type="SUPFAM" id="SSF50621">
    <property type="entry name" value="Alanine racemase C-terminal domain-like"/>
    <property type="match status" value="1"/>
</dbReference>
<dbReference type="KEGG" id="vcr:VC395_1741"/>
<comment type="subcellular location">
    <subcellularLocation>
        <location evidence="2 15">Cytoplasm</location>
    </subcellularLocation>
</comment>
<dbReference type="InterPro" id="IPR029066">
    <property type="entry name" value="PLP-binding_barrel"/>
</dbReference>
<dbReference type="GO" id="GO:0045312">
    <property type="term" value="P:nor-spermidine biosynthetic process"/>
    <property type="evidence" value="ECO:0007669"/>
    <property type="project" value="InterPro"/>
</dbReference>
<dbReference type="PATRIC" id="fig|345073.21.peg.1686"/>
<dbReference type="GO" id="GO:0005737">
    <property type="term" value="C:cytoplasm"/>
    <property type="evidence" value="ECO:0007669"/>
    <property type="project" value="UniProtKB-SubCell"/>
</dbReference>
<keyword evidence="8 15" id="KW-0663">Pyridoxal phosphate</keyword>
<feature type="binding site" evidence="16">
    <location>
        <position position="248"/>
    </location>
    <ligand>
        <name>substrate</name>
    </ligand>
</feature>
<keyword evidence="6 15" id="KW-0963">Cytoplasm</keyword>
<keyword evidence="11 15" id="KW-0456">Lyase</keyword>
<dbReference type="CDD" id="cd06829">
    <property type="entry name" value="PLPDE_III_CANSDC"/>
    <property type="match status" value="1"/>
</dbReference>
<dbReference type="GO" id="GO:0008295">
    <property type="term" value="P:spermidine biosynthetic process"/>
    <property type="evidence" value="ECO:0007669"/>
    <property type="project" value="UniProtKB-KW"/>
</dbReference>
<evidence type="ECO:0000256" key="9">
    <source>
        <dbReference type="ARBA" id="ARBA00023066"/>
    </source>
</evidence>
<dbReference type="GO" id="GO:0008836">
    <property type="term" value="F:diaminopimelate decarboxylase activity"/>
    <property type="evidence" value="ECO:0007669"/>
    <property type="project" value="TreeGrafter"/>
</dbReference>
<dbReference type="OrthoDB" id="9804410at2"/>
<dbReference type="eggNOG" id="COG0019">
    <property type="taxonomic scope" value="Bacteria"/>
</dbReference>
<dbReference type="PANTHER" id="PTHR43727">
    <property type="entry name" value="DIAMINOPIMELATE DECARBOXYLASE"/>
    <property type="match status" value="1"/>
</dbReference>
<evidence type="ECO:0000256" key="2">
    <source>
        <dbReference type="ARBA" id="ARBA00004496"/>
    </source>
</evidence>
<sequence>METLQDIGTNMLKDELRTPYFMIDEAKLIANLEIAKHLKEISGVKMVLALKCFSTWGVFDIIKPYLDGTTSSGPFEVKLGYETFGGETHAYSVGYSEEDVKEVIDICDKMIFNSQSQLAAYRHLVEGKASLGLRINPGVSYAGQDLANPARQFSRLGVQADHIDESVFDSINGVMFHMNCENKDVDAFIGLLDAISERFGRYLDKLDWVSLGGGVFFTWPGYDVEKLGAALKAFAERHAVQLYLEPGEAIITKTTDLVVTVVDIVENGMKTAIVDSATEAHRLDTLIYKEPASVLEASDKGQHEYVIGSCSCLAGDQFCVAKFDEPLQVGQKLHILDSAGYTMVKLNWFNGLKMPSVYCERKNGQIQKINQFGYEDFKRTLSLWSIE</sequence>
<name>A0A0H3AGN6_VIBC3</name>
<dbReference type="KEGG" id="vco:VC0395_A1230"/>
<dbReference type="InterPro" id="IPR005730">
    <property type="entry name" value="Nsp_de-COase"/>
</dbReference>
<evidence type="ECO:0000256" key="7">
    <source>
        <dbReference type="ARBA" id="ARBA00022793"/>
    </source>
</evidence>
<protein>
    <recommendedName>
        <fullName evidence="5 15">Carboxynorspermidine/carboxyspermidine decarboxylase</fullName>
        <shortName evidence="15">CANS DC/CAS DC</shortName>
        <shortName evidence="15">CANSDC/CASDC</shortName>
        <ecNumber evidence="4 15">4.1.1.96</ecNumber>
    </recommendedName>
</protein>
<evidence type="ECO:0000256" key="6">
    <source>
        <dbReference type="ARBA" id="ARBA00022490"/>
    </source>
</evidence>
<dbReference type="Gene3D" id="3.20.20.10">
    <property type="entry name" value="Alanine racemase"/>
    <property type="match status" value="1"/>
</dbReference>
<proteinExistence type="inferred from homology"/>
<evidence type="ECO:0000256" key="13">
    <source>
        <dbReference type="ARBA" id="ARBA00047351"/>
    </source>
</evidence>
<dbReference type="NCBIfam" id="TIGR01047">
    <property type="entry name" value="nspC"/>
    <property type="match status" value="1"/>
</dbReference>
<comment type="catalytic activity">
    <reaction evidence="13 15">
        <text>carboxyspermidine + H(+) = spermidine + CO2</text>
        <dbReference type="Rhea" id="RHEA:34095"/>
        <dbReference type="ChEBI" id="CHEBI:15378"/>
        <dbReference type="ChEBI" id="CHEBI:16526"/>
        <dbReference type="ChEBI" id="CHEBI:57834"/>
        <dbReference type="ChEBI" id="CHEBI:65072"/>
        <dbReference type="EC" id="4.1.1.96"/>
    </reaction>
</comment>
<evidence type="ECO:0000256" key="3">
    <source>
        <dbReference type="ARBA" id="ARBA00011738"/>
    </source>
</evidence>
<evidence type="ECO:0000256" key="5">
    <source>
        <dbReference type="ARBA" id="ARBA00013633"/>
    </source>
</evidence>
<evidence type="ECO:0000313" key="17">
    <source>
        <dbReference type="EMBL" id="ABQ19532.1"/>
    </source>
</evidence>
<comment type="function">
    <text evidence="15">Catalyzes the decarboxylation of carboxynorspermidine and carboxyspermidine.</text>
</comment>
<comment type="similarity">
    <text evidence="12 15">Belongs to the Orn/Lys/Arg decarboxylase class-II family. NspC subfamily.</text>
</comment>
<evidence type="ECO:0000256" key="8">
    <source>
        <dbReference type="ARBA" id="ARBA00022898"/>
    </source>
</evidence>
<keyword evidence="9 15" id="KW-0745">Spermidine biosynthesis</keyword>
<feature type="binding site" evidence="16">
    <location>
        <position position="284"/>
    </location>
    <ligand>
        <name>substrate</name>
    </ligand>
</feature>
<keyword evidence="10 15" id="KW-0620">Polyamine biosynthesis</keyword>
<dbReference type="FunFam" id="3.20.20.10:FF:000012">
    <property type="entry name" value="Carboxynorspermidine/carboxyspermidine decarboxylase"/>
    <property type="match status" value="1"/>
</dbReference>
<dbReference type="InterPro" id="IPR009006">
    <property type="entry name" value="Ala_racemase/Decarboxylase_C"/>
</dbReference>
<dbReference type="PIRSF" id="PIRSF038941">
    <property type="entry name" value="NspC"/>
    <property type="match status" value="1"/>
</dbReference>
<dbReference type="SUPFAM" id="SSF51419">
    <property type="entry name" value="PLP-binding barrel"/>
    <property type="match status" value="1"/>
</dbReference>
<keyword evidence="7 15" id="KW-0210">Decarboxylase</keyword>
<organism evidence="17 18">
    <name type="scientific">Vibrio cholerae serotype O1 (strain ATCC 39541 / Classical Ogawa 395 / O395)</name>
    <dbReference type="NCBI Taxonomy" id="345073"/>
    <lineage>
        <taxon>Bacteria</taxon>
        <taxon>Pseudomonadati</taxon>
        <taxon>Pseudomonadota</taxon>
        <taxon>Gammaproteobacteria</taxon>
        <taxon>Vibrionales</taxon>
        <taxon>Vibrionaceae</taxon>
        <taxon>Vibrio</taxon>
    </lineage>
</organism>
<reference evidence="17 18" key="1">
    <citation type="submission" date="2007-03" db="EMBL/GenBank/DDBJ databases">
        <authorList>
            <person name="Heidelberg J."/>
        </authorList>
    </citation>
    <scope>NUCLEOTIDE SEQUENCE [LARGE SCALE GENOMIC DNA]</scope>
    <source>
        <strain evidence="18">ATCC 39541 / Classical Ogawa 395 / O395</strain>
    </source>
</reference>
<dbReference type="SMR" id="A0A0H3AGN6"/>
<dbReference type="AlphaFoldDB" id="A0A0H3AGN6"/>
<gene>
    <name evidence="17" type="primary">nspC</name>
    <name evidence="17" type="ordered locus">VC0395_A1230</name>
</gene>
<evidence type="ECO:0000313" key="18">
    <source>
        <dbReference type="Proteomes" id="UP000000249"/>
    </source>
</evidence>
<comment type="catalytic activity">
    <reaction evidence="14 15">
        <text>carboxynorspermidine + H(+) = norspermidine + CO2</text>
        <dbReference type="Rhea" id="RHEA:34099"/>
        <dbReference type="ChEBI" id="CHEBI:15378"/>
        <dbReference type="ChEBI" id="CHEBI:16526"/>
        <dbReference type="ChEBI" id="CHEBI:57920"/>
        <dbReference type="ChEBI" id="CHEBI:65070"/>
        <dbReference type="EC" id="4.1.1.96"/>
    </reaction>
</comment>
<accession>A0A0H3AGN6</accession>
<dbReference type="PANTHER" id="PTHR43727:SF1">
    <property type="entry name" value="CARBOXYNORSPERMIDINE_CARBOXYSPERMIDINE DECARBOXYLASE"/>
    <property type="match status" value="1"/>
</dbReference>
<dbReference type="EC" id="4.1.1.96" evidence="4 15"/>
<evidence type="ECO:0000256" key="10">
    <source>
        <dbReference type="ARBA" id="ARBA00023115"/>
    </source>
</evidence>
<dbReference type="GO" id="GO:0009089">
    <property type="term" value="P:lysine biosynthetic process via diaminopimelate"/>
    <property type="evidence" value="ECO:0007669"/>
    <property type="project" value="TreeGrafter"/>
</dbReference>
<dbReference type="Gene3D" id="2.40.37.10">
    <property type="entry name" value="Lyase, Ornithine Decarboxylase, Chain A, domain 1"/>
    <property type="match status" value="1"/>
</dbReference>
<comment type="subunit">
    <text evidence="3 15">Homodimer.</text>
</comment>
<dbReference type="EMBL" id="CP000627">
    <property type="protein sequence ID" value="ABQ19532.1"/>
    <property type="molecule type" value="Genomic_DNA"/>
</dbReference>
<comment type="cofactor">
    <cofactor evidence="1 15">
        <name>pyridoxal 5'-phosphate</name>
        <dbReference type="ChEBI" id="CHEBI:597326"/>
    </cofactor>
</comment>
<evidence type="ECO:0000256" key="15">
    <source>
        <dbReference type="PIRNR" id="PIRNR038941"/>
    </source>
</evidence>